<evidence type="ECO:0000256" key="6">
    <source>
        <dbReference type="ARBA" id="ARBA00022741"/>
    </source>
</evidence>
<dbReference type="Gene3D" id="3.40.50.620">
    <property type="entry name" value="HUPs"/>
    <property type="match status" value="1"/>
</dbReference>
<dbReference type="InterPro" id="IPR049940">
    <property type="entry name" value="GluQ/Sye"/>
</dbReference>
<evidence type="ECO:0000256" key="8">
    <source>
        <dbReference type="ARBA" id="ARBA00022917"/>
    </source>
</evidence>
<dbReference type="Pfam" id="PF19269">
    <property type="entry name" value="Anticodon_2"/>
    <property type="match status" value="1"/>
</dbReference>
<dbReference type="KEGG" id="tab:CIG75_19845"/>
<dbReference type="InterPro" id="IPR000924">
    <property type="entry name" value="Glu/Gln-tRNA-synth"/>
</dbReference>
<organism evidence="14 15">
    <name type="scientific">Tumebacillus algifaecis</name>
    <dbReference type="NCBI Taxonomy" id="1214604"/>
    <lineage>
        <taxon>Bacteria</taxon>
        <taxon>Bacillati</taxon>
        <taxon>Bacillota</taxon>
        <taxon>Bacilli</taxon>
        <taxon>Bacillales</taxon>
        <taxon>Alicyclobacillaceae</taxon>
        <taxon>Tumebacillus</taxon>
    </lineage>
</organism>
<dbReference type="InterPro" id="IPR004527">
    <property type="entry name" value="Glu-tRNA-ligase_bac/mito"/>
</dbReference>
<comment type="similarity">
    <text evidence="2 11">Belongs to the class-I aminoacyl-tRNA synthetase family. Glutamate--tRNA ligase type 1 subfamily.</text>
</comment>
<evidence type="ECO:0000256" key="10">
    <source>
        <dbReference type="ARBA" id="ARBA00048351"/>
    </source>
</evidence>
<evidence type="ECO:0000256" key="3">
    <source>
        <dbReference type="ARBA" id="ARBA00011245"/>
    </source>
</evidence>
<dbReference type="GO" id="GO:0006424">
    <property type="term" value="P:glutamyl-tRNA aminoacylation"/>
    <property type="evidence" value="ECO:0007669"/>
    <property type="project" value="UniProtKB-UniRule"/>
</dbReference>
<feature type="domain" description="Glutamyl/glutaminyl-tRNA synthetase class Ib catalytic" evidence="12">
    <location>
        <begin position="5"/>
        <end position="323"/>
    </location>
</feature>
<dbReference type="PANTHER" id="PTHR43311:SF2">
    <property type="entry name" value="GLUTAMATE--TRNA LIGASE, MITOCHONDRIAL-RELATED"/>
    <property type="match status" value="1"/>
</dbReference>
<feature type="short sequence motif" description="'HIGH' region" evidence="11">
    <location>
        <begin position="11"/>
        <end position="21"/>
    </location>
</feature>
<evidence type="ECO:0000256" key="7">
    <source>
        <dbReference type="ARBA" id="ARBA00022840"/>
    </source>
</evidence>
<dbReference type="HAMAP" id="MF_00022">
    <property type="entry name" value="Glu_tRNA_synth_type1"/>
    <property type="match status" value="1"/>
</dbReference>
<dbReference type="GO" id="GO:0000049">
    <property type="term" value="F:tRNA binding"/>
    <property type="evidence" value="ECO:0007669"/>
    <property type="project" value="InterPro"/>
</dbReference>
<dbReference type="InterPro" id="IPR014729">
    <property type="entry name" value="Rossmann-like_a/b/a_fold"/>
</dbReference>
<name>A0A223D6S1_9BACL</name>
<gene>
    <name evidence="11" type="primary">gltX</name>
    <name evidence="14" type="ORF">CIG75_19845</name>
</gene>
<dbReference type="GO" id="GO:0008270">
    <property type="term" value="F:zinc ion binding"/>
    <property type="evidence" value="ECO:0007669"/>
    <property type="project" value="UniProtKB-UniRule"/>
</dbReference>
<dbReference type="InterPro" id="IPR001412">
    <property type="entry name" value="aa-tRNA-synth_I_CS"/>
</dbReference>
<dbReference type="FunFam" id="1.10.10.350:FF:000002">
    <property type="entry name" value="Glutamate--tRNA ligase"/>
    <property type="match status" value="1"/>
</dbReference>
<evidence type="ECO:0000256" key="11">
    <source>
        <dbReference type="HAMAP-Rule" id="MF_00022"/>
    </source>
</evidence>
<keyword evidence="8 11" id="KW-0648">Protein biosynthesis</keyword>
<dbReference type="PANTHER" id="PTHR43311">
    <property type="entry name" value="GLUTAMATE--TRNA LIGASE"/>
    <property type="match status" value="1"/>
</dbReference>
<evidence type="ECO:0000313" key="14">
    <source>
        <dbReference type="EMBL" id="ASS77289.1"/>
    </source>
</evidence>
<dbReference type="NCBIfam" id="TIGR00464">
    <property type="entry name" value="gltX_bact"/>
    <property type="match status" value="1"/>
</dbReference>
<comment type="subunit">
    <text evidence="3 11">Monomer.</text>
</comment>
<dbReference type="EC" id="6.1.1.17" evidence="11"/>
<dbReference type="SUPFAM" id="SSF52374">
    <property type="entry name" value="Nucleotidylyl transferase"/>
    <property type="match status" value="1"/>
</dbReference>
<dbReference type="GO" id="GO:0004818">
    <property type="term" value="F:glutamate-tRNA ligase activity"/>
    <property type="evidence" value="ECO:0007669"/>
    <property type="project" value="UniProtKB-UniRule"/>
</dbReference>
<reference evidence="14 15" key="1">
    <citation type="journal article" date="2015" name="Int. J. Syst. Evol. Microbiol.">
        <title>Tumebacillus algifaecis sp. nov., isolated from decomposing algal scum.</title>
        <authorList>
            <person name="Wu Y.F."/>
            <person name="Zhang B."/>
            <person name="Xing P."/>
            <person name="Wu Q.L."/>
            <person name="Liu S.J."/>
        </authorList>
    </citation>
    <scope>NUCLEOTIDE SEQUENCE [LARGE SCALE GENOMIC DNA]</scope>
    <source>
        <strain evidence="14 15">THMBR28</strain>
    </source>
</reference>
<dbReference type="InterPro" id="IPR020752">
    <property type="entry name" value="Glu-tRNA-synth_I_codon-bd_sub1"/>
</dbReference>
<dbReference type="SUPFAM" id="SSF48163">
    <property type="entry name" value="An anticodon-binding domain of class I aminoacyl-tRNA synthetases"/>
    <property type="match status" value="1"/>
</dbReference>
<dbReference type="EMBL" id="CP022657">
    <property type="protein sequence ID" value="ASS77289.1"/>
    <property type="molecule type" value="Genomic_DNA"/>
</dbReference>
<dbReference type="RefSeq" id="WP_094238505.1">
    <property type="nucleotide sequence ID" value="NZ_CP022657.1"/>
</dbReference>
<keyword evidence="4 11" id="KW-0963">Cytoplasm</keyword>
<dbReference type="GO" id="GO:0005524">
    <property type="term" value="F:ATP binding"/>
    <property type="evidence" value="ECO:0007669"/>
    <property type="project" value="UniProtKB-UniRule"/>
</dbReference>
<dbReference type="FunFam" id="3.40.50.620:FF:000007">
    <property type="entry name" value="Glutamate--tRNA ligase"/>
    <property type="match status" value="1"/>
</dbReference>
<feature type="short sequence motif" description="'KMSKS' region" evidence="11">
    <location>
        <begin position="252"/>
        <end position="256"/>
    </location>
</feature>
<evidence type="ECO:0000259" key="13">
    <source>
        <dbReference type="Pfam" id="PF19269"/>
    </source>
</evidence>
<evidence type="ECO:0000256" key="4">
    <source>
        <dbReference type="ARBA" id="ARBA00022490"/>
    </source>
</evidence>
<dbReference type="PROSITE" id="PS00178">
    <property type="entry name" value="AA_TRNA_LIGASE_I"/>
    <property type="match status" value="1"/>
</dbReference>
<dbReference type="InterPro" id="IPR020058">
    <property type="entry name" value="Glu/Gln-tRNA-synth_Ib_cat-dom"/>
</dbReference>
<evidence type="ECO:0000256" key="5">
    <source>
        <dbReference type="ARBA" id="ARBA00022598"/>
    </source>
</evidence>
<feature type="binding site" evidence="11">
    <location>
        <position position="135"/>
    </location>
    <ligand>
        <name>Zn(2+)</name>
        <dbReference type="ChEBI" id="CHEBI:29105"/>
    </ligand>
</feature>
<comment type="catalytic activity">
    <reaction evidence="10 11">
        <text>tRNA(Glu) + L-glutamate + ATP = L-glutamyl-tRNA(Glu) + AMP + diphosphate</text>
        <dbReference type="Rhea" id="RHEA:23540"/>
        <dbReference type="Rhea" id="RHEA-COMP:9663"/>
        <dbReference type="Rhea" id="RHEA-COMP:9680"/>
        <dbReference type="ChEBI" id="CHEBI:29985"/>
        <dbReference type="ChEBI" id="CHEBI:30616"/>
        <dbReference type="ChEBI" id="CHEBI:33019"/>
        <dbReference type="ChEBI" id="CHEBI:78442"/>
        <dbReference type="ChEBI" id="CHEBI:78520"/>
        <dbReference type="ChEBI" id="CHEBI:456215"/>
        <dbReference type="EC" id="6.1.1.17"/>
    </reaction>
</comment>
<accession>A0A223D6S1</accession>
<keyword evidence="6 11" id="KW-0547">Nucleotide-binding</keyword>
<dbReference type="PRINTS" id="PR00987">
    <property type="entry name" value="TRNASYNTHGLU"/>
</dbReference>
<comment type="function">
    <text evidence="11">Catalyzes the attachment of glutamate to tRNA(Glu) in a two-step reaction: glutamate is first activated by ATP to form Glu-AMP and then transferred to the acceptor end of tRNA(Glu).</text>
</comment>
<sequence>MPMTVRLRYAPSPTGHLHIGGARTALFNYLFAKKHGGTYILRIEDTDQARNKENAEQGFMEGFRWLGLNWDEGPEIGGEYGPYSCMERLDIYQKYTDQLLESGQAYYCYCTAEELEAEREELSAKGELPRYLGKCRHLTAEERAKHESEGRKKTIRYRVPDDQVFAFDDLIRGLVEFESNGIGDFVIVKSDGIPTYNFAVTIDDALMKITHVARGEEHISNTPRQLMLYEAFGWTKPQFAHLPLILNETGKKLSKRDESIIQFIEQYAELGYLPEAINNFLVLLGWSPSIEQEIFSLDELVEHFSFDRISKSGAIFDKDKLAWMNGQYIKAADLDRIVDLAIPFLQAAGRIGEDFDREWVTLLVTLFKDAMLAVSEIVPLSVLFFSDDVAYDEDAKAVLAEESAKVVLQAFLDKVQAMDTFNVDTIKAALKEVQKETGLKGKQLFMPTRVALTGQLHGPDLNLSLALFGKEKVAARLGKLLQE</sequence>
<dbReference type="Pfam" id="PF00749">
    <property type="entry name" value="tRNA-synt_1c"/>
    <property type="match status" value="1"/>
</dbReference>
<evidence type="ECO:0000259" key="12">
    <source>
        <dbReference type="Pfam" id="PF00749"/>
    </source>
</evidence>
<feature type="binding site" evidence="11">
    <location>
        <position position="108"/>
    </location>
    <ligand>
        <name>Zn(2+)</name>
        <dbReference type="ChEBI" id="CHEBI:29105"/>
    </ligand>
</feature>
<keyword evidence="15" id="KW-1185">Reference proteome</keyword>
<evidence type="ECO:0000256" key="2">
    <source>
        <dbReference type="ARBA" id="ARBA00007894"/>
    </source>
</evidence>
<keyword evidence="11" id="KW-0479">Metal-binding</keyword>
<feature type="binding site" evidence="11">
    <location>
        <position position="255"/>
    </location>
    <ligand>
        <name>ATP</name>
        <dbReference type="ChEBI" id="CHEBI:30616"/>
    </ligand>
</feature>
<dbReference type="OrthoDB" id="9807503at2"/>
<dbReference type="CDD" id="cd00808">
    <property type="entry name" value="GluRS_core"/>
    <property type="match status" value="1"/>
</dbReference>
<comment type="subcellular location">
    <subcellularLocation>
        <location evidence="1 11">Cytoplasm</location>
    </subcellularLocation>
</comment>
<feature type="domain" description="Aminoacyl-tRNA synthetase class I anticodon-binding" evidence="13">
    <location>
        <begin position="337"/>
        <end position="480"/>
    </location>
</feature>
<dbReference type="InterPro" id="IPR045462">
    <property type="entry name" value="aa-tRNA-synth_I_cd-bd"/>
</dbReference>
<keyword evidence="9 11" id="KW-0030">Aminoacyl-tRNA synthetase</keyword>
<dbReference type="InterPro" id="IPR008925">
    <property type="entry name" value="aa_tRNA-synth_I_cd-bd_sf"/>
</dbReference>
<keyword evidence="7 11" id="KW-0067">ATP-binding</keyword>
<comment type="cofactor">
    <cofactor evidence="11">
        <name>Zn(2+)</name>
        <dbReference type="ChEBI" id="CHEBI:29105"/>
    </cofactor>
    <text evidence="11">Binds 1 zinc ion per subunit.</text>
</comment>
<dbReference type="InterPro" id="IPR033910">
    <property type="entry name" value="GluRS_core"/>
</dbReference>
<evidence type="ECO:0000256" key="1">
    <source>
        <dbReference type="ARBA" id="ARBA00004496"/>
    </source>
</evidence>
<dbReference type="GO" id="GO:0005829">
    <property type="term" value="C:cytosol"/>
    <property type="evidence" value="ECO:0007669"/>
    <property type="project" value="TreeGrafter"/>
</dbReference>
<dbReference type="Proteomes" id="UP000214688">
    <property type="component" value="Chromosome"/>
</dbReference>
<dbReference type="InterPro" id="IPR020751">
    <property type="entry name" value="aa-tRNA-synth_I_codon-bd_sub2"/>
</dbReference>
<keyword evidence="11" id="KW-0862">Zinc</keyword>
<dbReference type="AlphaFoldDB" id="A0A223D6S1"/>
<feature type="binding site" evidence="11">
    <location>
        <position position="137"/>
    </location>
    <ligand>
        <name>Zn(2+)</name>
        <dbReference type="ChEBI" id="CHEBI:29105"/>
    </ligand>
</feature>
<evidence type="ECO:0000256" key="9">
    <source>
        <dbReference type="ARBA" id="ARBA00023146"/>
    </source>
</evidence>
<proteinExistence type="inferred from homology"/>
<feature type="binding site" evidence="11">
    <location>
        <position position="110"/>
    </location>
    <ligand>
        <name>Zn(2+)</name>
        <dbReference type="ChEBI" id="CHEBI:29105"/>
    </ligand>
</feature>
<dbReference type="Gene3D" id="1.10.8.70">
    <property type="entry name" value="Glutamate-tRNA synthetase, class I, anticodon-binding domain 1"/>
    <property type="match status" value="1"/>
</dbReference>
<dbReference type="Gene3D" id="1.10.10.350">
    <property type="match status" value="1"/>
</dbReference>
<evidence type="ECO:0000313" key="15">
    <source>
        <dbReference type="Proteomes" id="UP000214688"/>
    </source>
</evidence>
<protein>
    <recommendedName>
        <fullName evidence="11">Glutamate--tRNA ligase</fullName>
        <ecNumber evidence="11">6.1.1.17</ecNumber>
    </recommendedName>
    <alternativeName>
        <fullName evidence="11">Glutamyl-tRNA synthetase</fullName>
        <shortName evidence="11">GluRS</shortName>
    </alternativeName>
</protein>
<keyword evidence="5 11" id="KW-0436">Ligase</keyword>